<evidence type="ECO:0000313" key="1">
    <source>
        <dbReference type="EMBL" id="KKO72142.1"/>
    </source>
</evidence>
<dbReference type="AlphaFoldDB" id="A0A171KTC5"/>
<sequence length="205" mass="22858">MDRQVIDAMQRWPDVPAACGWLSLDARGAWRLHEHGDANTGAPGERIAHDGLRAFIARNYSHDDHGRWFFQNGPQRVFVSLEAAPYLLRWNDTQSALENHLGMPAGNIFAWWLSSDGRLYAQTALGPAALDDRELESTARRLMLPNGASLLQYWLTHYPELADDAASVLLLQDVQLDGQLPGAPLMGIGEQRLPAELGFQRHPSI</sequence>
<dbReference type="EMBL" id="LBNE01000003">
    <property type="protein sequence ID" value="KKO72142.1"/>
    <property type="molecule type" value="Genomic_DNA"/>
</dbReference>
<keyword evidence="2" id="KW-1185">Reference proteome</keyword>
<dbReference type="PATRIC" id="fig|206506.3.peg.1575"/>
<proteinExistence type="predicted"/>
<dbReference type="Proteomes" id="UP000078084">
    <property type="component" value="Unassembled WGS sequence"/>
</dbReference>
<accession>A0A171KTC5</accession>
<protein>
    <recommendedName>
        <fullName evidence="3">DUF2946 family protein</fullName>
    </recommendedName>
</protein>
<gene>
    <name evidence="1" type="ORF">AAV32_07355</name>
</gene>
<evidence type="ECO:0008006" key="3">
    <source>
        <dbReference type="Google" id="ProtNLM"/>
    </source>
</evidence>
<evidence type="ECO:0000313" key="2">
    <source>
        <dbReference type="Proteomes" id="UP000078084"/>
    </source>
</evidence>
<dbReference type="RefSeq" id="WP_068369757.1">
    <property type="nucleotide sequence ID" value="NZ_LBNE01000003.1"/>
</dbReference>
<reference evidence="1 2" key="1">
    <citation type="submission" date="2015-04" db="EMBL/GenBank/DDBJ databases">
        <title>Genome sequence of Kerstersia gyiorum CG1.</title>
        <authorList>
            <person name="Greninger A.L."/>
            <person name="Kozyreva V."/>
            <person name="Chaturvedi V."/>
        </authorList>
    </citation>
    <scope>NUCLEOTIDE SEQUENCE [LARGE SCALE GENOMIC DNA]</scope>
    <source>
        <strain evidence="1 2">CG1</strain>
    </source>
</reference>
<organism evidence="1 2">
    <name type="scientific">Kerstersia gyiorum</name>
    <dbReference type="NCBI Taxonomy" id="206506"/>
    <lineage>
        <taxon>Bacteria</taxon>
        <taxon>Pseudomonadati</taxon>
        <taxon>Pseudomonadota</taxon>
        <taxon>Betaproteobacteria</taxon>
        <taxon>Burkholderiales</taxon>
        <taxon>Alcaligenaceae</taxon>
        <taxon>Kerstersia</taxon>
    </lineage>
</organism>
<comment type="caution">
    <text evidence="1">The sequence shown here is derived from an EMBL/GenBank/DDBJ whole genome shotgun (WGS) entry which is preliminary data.</text>
</comment>
<name>A0A171KTC5_9BURK</name>
<dbReference type="STRING" id="206506.AAV32_07355"/>
<dbReference type="Pfam" id="PF11161">
    <property type="entry name" value="DUF2944"/>
    <property type="match status" value="1"/>
</dbReference>
<dbReference type="InterPro" id="IPR021332">
    <property type="entry name" value="DUF2944"/>
</dbReference>